<dbReference type="InterPro" id="IPR012796">
    <property type="entry name" value="Lysidine-tRNA-synth_C"/>
</dbReference>
<accession>A0A7T6Z7T7</accession>
<evidence type="ECO:0000256" key="1">
    <source>
        <dbReference type="ARBA" id="ARBA00004496"/>
    </source>
</evidence>
<dbReference type="EC" id="6.3.4.19" evidence="8"/>
<evidence type="ECO:0000256" key="6">
    <source>
        <dbReference type="ARBA" id="ARBA00022840"/>
    </source>
</evidence>
<evidence type="ECO:0000313" key="10">
    <source>
        <dbReference type="EMBL" id="QQK78553.1"/>
    </source>
</evidence>
<comment type="catalytic activity">
    <reaction evidence="7 8">
        <text>cytidine(34) in tRNA(Ile2) + L-lysine + ATP = lysidine(34) in tRNA(Ile2) + AMP + diphosphate + H(+)</text>
        <dbReference type="Rhea" id="RHEA:43744"/>
        <dbReference type="Rhea" id="RHEA-COMP:10625"/>
        <dbReference type="Rhea" id="RHEA-COMP:10670"/>
        <dbReference type="ChEBI" id="CHEBI:15378"/>
        <dbReference type="ChEBI" id="CHEBI:30616"/>
        <dbReference type="ChEBI" id="CHEBI:32551"/>
        <dbReference type="ChEBI" id="CHEBI:33019"/>
        <dbReference type="ChEBI" id="CHEBI:82748"/>
        <dbReference type="ChEBI" id="CHEBI:83665"/>
        <dbReference type="ChEBI" id="CHEBI:456215"/>
        <dbReference type="EC" id="6.3.4.19"/>
    </reaction>
</comment>
<keyword evidence="5 8" id="KW-0547">Nucleotide-binding</keyword>
<dbReference type="NCBIfam" id="TIGR02433">
    <property type="entry name" value="lysidine_TilS_C"/>
    <property type="match status" value="1"/>
</dbReference>
<dbReference type="SUPFAM" id="SSF52402">
    <property type="entry name" value="Adenine nucleotide alpha hydrolases-like"/>
    <property type="match status" value="1"/>
</dbReference>
<evidence type="ECO:0000256" key="8">
    <source>
        <dbReference type="HAMAP-Rule" id="MF_01161"/>
    </source>
</evidence>
<dbReference type="EMBL" id="CP054706">
    <property type="protein sequence ID" value="QQK78553.1"/>
    <property type="molecule type" value="Genomic_DNA"/>
</dbReference>
<feature type="domain" description="Lysidine-tRNA(Ile) synthetase C-terminal" evidence="9">
    <location>
        <begin position="383"/>
        <end position="458"/>
    </location>
</feature>
<dbReference type="Pfam" id="PF11734">
    <property type="entry name" value="TilS_C"/>
    <property type="match status" value="1"/>
</dbReference>
<dbReference type="SUPFAM" id="SSF56037">
    <property type="entry name" value="PheT/TilS domain"/>
    <property type="match status" value="1"/>
</dbReference>
<comment type="subcellular location">
    <subcellularLocation>
        <location evidence="1 8">Cytoplasm</location>
    </subcellularLocation>
</comment>
<evidence type="ECO:0000256" key="5">
    <source>
        <dbReference type="ARBA" id="ARBA00022741"/>
    </source>
</evidence>
<evidence type="ECO:0000256" key="3">
    <source>
        <dbReference type="ARBA" id="ARBA00022598"/>
    </source>
</evidence>
<evidence type="ECO:0000256" key="2">
    <source>
        <dbReference type="ARBA" id="ARBA00022490"/>
    </source>
</evidence>
<protein>
    <recommendedName>
        <fullName evidence="8">tRNA(Ile)-lysidine synthase</fullName>
        <ecNumber evidence="8">6.3.4.19</ecNumber>
    </recommendedName>
    <alternativeName>
        <fullName evidence="8">tRNA(Ile)-2-lysyl-cytidine synthase</fullName>
    </alternativeName>
    <alternativeName>
        <fullName evidence="8">tRNA(Ile)-lysidine synthetase</fullName>
    </alternativeName>
</protein>
<dbReference type="SUPFAM" id="SSF82829">
    <property type="entry name" value="MesJ substrate recognition domain-like"/>
    <property type="match status" value="1"/>
</dbReference>
<dbReference type="GO" id="GO:0005737">
    <property type="term" value="C:cytoplasm"/>
    <property type="evidence" value="ECO:0007669"/>
    <property type="project" value="UniProtKB-SubCell"/>
</dbReference>
<comment type="function">
    <text evidence="8">Ligates lysine onto the cytidine present at position 34 of the AUA codon-specific tRNA(Ile) that contains the anticodon CAU, in an ATP-dependent manner. Cytidine is converted to lysidine, thus changing the amino acid specificity of the tRNA from methionine to isoleucine.</text>
</comment>
<keyword evidence="11" id="KW-1185">Reference proteome</keyword>
<dbReference type="InterPro" id="IPR014729">
    <property type="entry name" value="Rossmann-like_a/b/a_fold"/>
</dbReference>
<dbReference type="GO" id="GO:0032267">
    <property type="term" value="F:tRNA(Ile)-lysidine synthase activity"/>
    <property type="evidence" value="ECO:0007669"/>
    <property type="project" value="UniProtKB-EC"/>
</dbReference>
<name>A0A7T6Z7T7_9BACI</name>
<dbReference type="PANTHER" id="PTHR43033:SF1">
    <property type="entry name" value="TRNA(ILE)-LYSIDINE SYNTHASE-RELATED"/>
    <property type="match status" value="1"/>
</dbReference>
<keyword evidence="3 8" id="KW-0436">Ligase</keyword>
<dbReference type="NCBIfam" id="TIGR02432">
    <property type="entry name" value="lysidine_TilS_N"/>
    <property type="match status" value="1"/>
</dbReference>
<gene>
    <name evidence="8 10" type="primary">tilS</name>
    <name evidence="10" type="ORF">HUG20_00515</name>
</gene>
<dbReference type="GO" id="GO:0005524">
    <property type="term" value="F:ATP binding"/>
    <property type="evidence" value="ECO:0007669"/>
    <property type="project" value="UniProtKB-UniRule"/>
</dbReference>
<dbReference type="Gene3D" id="3.40.50.620">
    <property type="entry name" value="HUPs"/>
    <property type="match status" value="1"/>
</dbReference>
<dbReference type="RefSeq" id="WP_200086825.1">
    <property type="nucleotide sequence ID" value="NZ_CP054706.1"/>
</dbReference>
<comment type="domain">
    <text evidence="8">The N-terminal region contains the highly conserved SGGXDS motif, predicted to be a P-loop motif involved in ATP binding.</text>
</comment>
<evidence type="ECO:0000256" key="4">
    <source>
        <dbReference type="ARBA" id="ARBA00022694"/>
    </source>
</evidence>
<keyword evidence="2 8" id="KW-0963">Cytoplasm</keyword>
<dbReference type="SMART" id="SM00977">
    <property type="entry name" value="TilS_C"/>
    <property type="match status" value="1"/>
</dbReference>
<organism evidence="10 11">
    <name type="scientific">Salicibibacter cibi</name>
    <dbReference type="NCBI Taxonomy" id="2743001"/>
    <lineage>
        <taxon>Bacteria</taxon>
        <taxon>Bacillati</taxon>
        <taxon>Bacillota</taxon>
        <taxon>Bacilli</taxon>
        <taxon>Bacillales</taxon>
        <taxon>Bacillaceae</taxon>
        <taxon>Salicibibacter</taxon>
    </lineage>
</organism>
<dbReference type="Pfam" id="PF01171">
    <property type="entry name" value="ATP_bind_3"/>
    <property type="match status" value="1"/>
</dbReference>
<dbReference type="Proteomes" id="UP000595349">
    <property type="component" value="Chromosome"/>
</dbReference>
<evidence type="ECO:0000256" key="7">
    <source>
        <dbReference type="ARBA" id="ARBA00048539"/>
    </source>
</evidence>
<evidence type="ECO:0000313" key="11">
    <source>
        <dbReference type="Proteomes" id="UP000595349"/>
    </source>
</evidence>
<dbReference type="CDD" id="cd01992">
    <property type="entry name" value="TilS_N"/>
    <property type="match status" value="1"/>
</dbReference>
<dbReference type="InterPro" id="IPR012094">
    <property type="entry name" value="tRNA_Ile_lys_synt"/>
</dbReference>
<dbReference type="HAMAP" id="MF_01161">
    <property type="entry name" value="tRNA_Ile_lys_synt"/>
    <property type="match status" value="1"/>
</dbReference>
<comment type="similarity">
    <text evidence="8">Belongs to the tRNA(Ile)-lysidine synthase family.</text>
</comment>
<sequence length="465" mass="53351">MKRKIEAFAARHGMFPQGSSVLVAVSGGVDSMALLHYLFSRRDEYGITLMAVHCNHGLRKEAEEDEKLVKRFCAERDIPFFTKYLDLPKDEGKSIQSISREMRYDFFSVIMKREKSDILATAHHGDDQIETILMQQMRGFDYYGGQMGIPVERSFSRGKLLRPFLPVTKQEIMAYAQTHAVPWGEDESNRKDDYTRNRVRKQLLPTLKQENHEVHAHFQKLAEDFRGDAAYLTQQAEKVLSETVVQTEGGYVLQLPRFRKAPIALQRRTIHLLLTYLYHQKHGQFSRIHIEECFELISGTHPSAQRSLPNRIKVYRNYEQLCFTDAERASYDDGQRPMQVVSDLPAKVETGLGTLVFEPFKGTVPSHDDTSFYCPLSKLHLPLSVRARHPGDAIRPLGLDGTQKLKQVMIDAKVPRPEREWWPVITDATGVVLWAPLLKKSEVAGRAGEQDNYVRMQLVKKEAHT</sequence>
<dbReference type="Gene3D" id="3.30.465.60">
    <property type="match status" value="1"/>
</dbReference>
<dbReference type="InterPro" id="IPR012795">
    <property type="entry name" value="tRNA_Ile_lys_synt_N"/>
</dbReference>
<keyword evidence="6 8" id="KW-0067">ATP-binding</keyword>
<dbReference type="PANTHER" id="PTHR43033">
    <property type="entry name" value="TRNA(ILE)-LYSIDINE SYNTHASE-RELATED"/>
    <property type="match status" value="1"/>
</dbReference>
<reference evidence="10 11" key="1">
    <citation type="submission" date="2020-06" db="EMBL/GenBank/DDBJ databases">
        <title>Genomic analysis of Salicibibacter sp. NKC21-4.</title>
        <authorList>
            <person name="Oh Y.J."/>
        </authorList>
    </citation>
    <scope>NUCLEOTIDE SEQUENCE [LARGE SCALE GENOMIC DNA]</scope>
    <source>
        <strain evidence="10 11">NKC21-4</strain>
    </source>
</reference>
<proteinExistence type="inferred from homology"/>
<keyword evidence="4 8" id="KW-0819">tRNA processing</keyword>
<dbReference type="KEGG" id="scib:HUG20_00515"/>
<dbReference type="InterPro" id="IPR011063">
    <property type="entry name" value="TilS/TtcA_N"/>
</dbReference>
<feature type="binding site" evidence="8">
    <location>
        <begin position="26"/>
        <end position="31"/>
    </location>
    <ligand>
        <name>ATP</name>
        <dbReference type="ChEBI" id="CHEBI:30616"/>
    </ligand>
</feature>
<dbReference type="AlphaFoldDB" id="A0A7T6Z7T7"/>
<dbReference type="GO" id="GO:0006400">
    <property type="term" value="P:tRNA modification"/>
    <property type="evidence" value="ECO:0007669"/>
    <property type="project" value="UniProtKB-UniRule"/>
</dbReference>
<evidence type="ECO:0000259" key="9">
    <source>
        <dbReference type="SMART" id="SM00977"/>
    </source>
</evidence>